<evidence type="ECO:0000259" key="2">
    <source>
        <dbReference type="Pfam" id="PF13539"/>
    </source>
</evidence>
<dbReference type="GO" id="GO:0008233">
    <property type="term" value="F:peptidase activity"/>
    <property type="evidence" value="ECO:0007669"/>
    <property type="project" value="InterPro"/>
</dbReference>
<evidence type="ECO:0000313" key="3">
    <source>
        <dbReference type="EMBL" id="WNN93670.1"/>
    </source>
</evidence>
<dbReference type="InterPro" id="IPR036365">
    <property type="entry name" value="PGBD-like_sf"/>
</dbReference>
<dbReference type="InterPro" id="IPR039561">
    <property type="entry name" value="Peptidase_M15C"/>
</dbReference>
<evidence type="ECO:0000313" key="4">
    <source>
        <dbReference type="Proteomes" id="UP001303520"/>
    </source>
</evidence>
<dbReference type="InterPro" id="IPR009045">
    <property type="entry name" value="Zn_M74/Hedgehog-like"/>
</dbReference>
<dbReference type="EMBL" id="OR553891">
    <property type="protein sequence ID" value="WNN93670.1"/>
    <property type="molecule type" value="Genomic_DNA"/>
</dbReference>
<evidence type="ECO:0000259" key="1">
    <source>
        <dbReference type="Pfam" id="PF01471"/>
    </source>
</evidence>
<dbReference type="Gene3D" id="3.30.1380.10">
    <property type="match status" value="1"/>
</dbReference>
<dbReference type="Proteomes" id="UP001303520">
    <property type="component" value="Segment"/>
</dbReference>
<feature type="domain" description="Peptidoglycan binding-like" evidence="1">
    <location>
        <begin position="217"/>
        <end position="248"/>
    </location>
</feature>
<keyword evidence="4" id="KW-1185">Reference proteome</keyword>
<protein>
    <submittedName>
        <fullName evidence="3">Endolysin</fullName>
    </submittedName>
</protein>
<dbReference type="Pfam" id="PF13539">
    <property type="entry name" value="Peptidase_M15_4"/>
    <property type="match status" value="1"/>
</dbReference>
<dbReference type="Pfam" id="PF01471">
    <property type="entry name" value="PG_binding_1"/>
    <property type="match status" value="1"/>
</dbReference>
<proteinExistence type="predicted"/>
<accession>A0AA96K9X6</accession>
<gene>
    <name evidence="3" type="primary">20</name>
    <name evidence="3" type="ORF">SEA_CALLINALLBARBZ_20</name>
</gene>
<dbReference type="SUPFAM" id="SSF55166">
    <property type="entry name" value="Hedgehog/DD-peptidase"/>
    <property type="match status" value="1"/>
</dbReference>
<reference evidence="4" key="1">
    <citation type="submission" date="2024-05" db="EMBL/GenBank/DDBJ databases">
        <authorList>
            <person name="Garin V.P."/>
            <person name="Arshad I."/>
            <person name="Mak A."/>
            <person name="Orr M.A."/>
            <person name="Cho C."/>
            <person name="Kyla G.P."/>
            <person name="Liu J."/>
            <person name="Peri J.N."/>
            <person name="Esherick S.A."/>
            <person name="Shera S."/>
            <person name="Suani E."/>
            <person name="Faulkner C."/>
            <person name="Bonthala P."/>
            <person name="Wong M.A."/>
            <person name="Yao J."/>
            <person name="Santaolaya C."/>
            <person name="Santos E.A."/>
            <person name="Qin K."/>
            <person name="Yang E."/>
            <person name="Shao S.B."/>
            <person name="Moore J.P."/>
            <person name="Mathkour Y.H."/>
            <person name="Gallagher H.R."/>
            <person name="White L.T."/>
            <person name="Givan S.V."/>
            <person name="Chan R.W."/>
            <person name="Infante A."/>
            <person name="Anand S."/>
            <person name="Almeida T.I."/>
            <person name="De G.A."/>
            <person name="Trinh U.L."/>
            <person name="Bhatt K."/>
            <person name="Sanoyca A.J."/>
            <person name="Chong T."/>
            <person name="Liu R."/>
            <person name="Liang E."/>
            <person name="Castellanos S."/>
            <person name="Chang A.P."/>
            <person name="Stephenson J.C."/>
            <person name="Zorawik M."/>
            <person name="Garza D.R."/>
            <person name="Reddi K."/>
            <person name="Bouklas T."/>
            <person name="Freise A.C."/>
            <person name="Klyczek K."/>
            <person name="Ko C."/>
            <person name="Russell D.A."/>
            <person name="Jacobs-Sera D."/>
            <person name="Hatfull G.F."/>
        </authorList>
    </citation>
    <scope>NUCLEOTIDE SEQUENCE [LARGE SCALE GENOMIC DNA]</scope>
</reference>
<organism evidence="3 4">
    <name type="scientific">Arthrobacter phage CallinAllBarbz</name>
    <dbReference type="NCBI Taxonomy" id="3077790"/>
    <lineage>
        <taxon>Viruses</taxon>
        <taxon>Duplodnaviria</taxon>
        <taxon>Heunggongvirae</taxon>
        <taxon>Uroviricota</taxon>
        <taxon>Caudoviricetes</taxon>
        <taxon>Casidaviridae</taxon>
        <taxon>Baileybluvirus</taxon>
        <taxon>Baileybluvirus callinallbarbz</taxon>
    </lineage>
</organism>
<dbReference type="SUPFAM" id="SSF47090">
    <property type="entry name" value="PGBD-like"/>
    <property type="match status" value="1"/>
</dbReference>
<feature type="domain" description="Peptidase M15C" evidence="2">
    <location>
        <begin position="70"/>
        <end position="133"/>
    </location>
</feature>
<sequence>MAVTRLDWDVINTGTSPRLVNFPWITGKVRGGDHAVVLDYIARRWNAEVEPIVKAHSWGWAKRPVRGYASIASEHSAGTAVDFNAPKHPLGVPASKTLSAKQIATIRQIMKDVKGAARWGGEWSRPDAMHVELMGGNALMKRVADDIRAGRLPGLKAEAPAVVIKPAANVKPKPAPAKPKVYPAIAVPSSRQHTIASHNAWVYLMREIGRKEADLGRALQLWLKGLGYYKGRIDGKFGPMSVKALQRFLAAKGHYKGRIDGKRENMTVAAEIAYLNAQRRYL</sequence>
<name>A0AA96K9X6_9CAUD</name>
<dbReference type="InterPro" id="IPR002477">
    <property type="entry name" value="Peptidoglycan-bd-like"/>
</dbReference>